<dbReference type="EMBL" id="FOZG01000001">
    <property type="protein sequence ID" value="SFR81780.1"/>
    <property type="molecule type" value="Genomic_DNA"/>
</dbReference>
<feature type="domain" description="HTH cro/C1-type" evidence="2">
    <location>
        <begin position="13"/>
        <end position="67"/>
    </location>
</feature>
<dbReference type="AlphaFoldDB" id="A0A1I6JTB4"/>
<proteinExistence type="inferred from homology"/>
<gene>
    <name evidence="3" type="ORF">SAMN05192580_0761</name>
</gene>
<protein>
    <recommendedName>
        <fullName evidence="2">HTH cro/C1-type domain-containing protein</fullName>
    </recommendedName>
</protein>
<dbReference type="InterPro" id="IPR018653">
    <property type="entry name" value="ScfR_C"/>
</dbReference>
<dbReference type="PROSITE" id="PS50943">
    <property type="entry name" value="HTH_CROC1"/>
    <property type="match status" value="1"/>
</dbReference>
<dbReference type="GO" id="GO:0003677">
    <property type="term" value="F:DNA binding"/>
    <property type="evidence" value="ECO:0007669"/>
    <property type="project" value="InterPro"/>
</dbReference>
<dbReference type="InterPro" id="IPR052345">
    <property type="entry name" value="Rad_response_metalloprotease"/>
</dbReference>
<dbReference type="PANTHER" id="PTHR43236">
    <property type="entry name" value="ANTITOXIN HIGA1"/>
    <property type="match status" value="1"/>
</dbReference>
<dbReference type="CDD" id="cd00093">
    <property type="entry name" value="HTH_XRE"/>
    <property type="match status" value="1"/>
</dbReference>
<reference evidence="3 4" key="1">
    <citation type="submission" date="2016-10" db="EMBL/GenBank/DDBJ databases">
        <authorList>
            <person name="de Groot N.N."/>
        </authorList>
    </citation>
    <scope>NUCLEOTIDE SEQUENCE [LARGE SCALE GENOMIC DNA]</scope>
    <source>
        <strain evidence="3 4">S5-249</strain>
    </source>
</reference>
<dbReference type="OrthoDB" id="1123084at2"/>
<dbReference type="InterPro" id="IPR001387">
    <property type="entry name" value="Cro/C1-type_HTH"/>
</dbReference>
<dbReference type="Pfam" id="PF06114">
    <property type="entry name" value="Peptidase_M78"/>
    <property type="match status" value="1"/>
</dbReference>
<dbReference type="GO" id="GO:0006355">
    <property type="term" value="P:regulation of DNA-templated transcription"/>
    <property type="evidence" value="ECO:0007669"/>
    <property type="project" value="InterPro"/>
</dbReference>
<dbReference type="PANTHER" id="PTHR43236:SF2">
    <property type="entry name" value="BLL0069 PROTEIN"/>
    <property type="match status" value="1"/>
</dbReference>
<dbReference type="InterPro" id="IPR010982">
    <property type="entry name" value="Lambda_DNA-bd_dom_sf"/>
</dbReference>
<evidence type="ECO:0000259" key="2">
    <source>
        <dbReference type="PROSITE" id="PS50943"/>
    </source>
</evidence>
<dbReference type="Pfam" id="PF13560">
    <property type="entry name" value="HTH_31"/>
    <property type="match status" value="1"/>
</dbReference>
<dbReference type="SUPFAM" id="SSF47413">
    <property type="entry name" value="lambda repressor-like DNA-binding domains"/>
    <property type="match status" value="1"/>
</dbReference>
<dbReference type="RefSeq" id="WP_093313702.1">
    <property type="nucleotide sequence ID" value="NZ_FOZG01000001.1"/>
</dbReference>
<dbReference type="Pfam" id="PF09856">
    <property type="entry name" value="ScfRs"/>
    <property type="match status" value="1"/>
</dbReference>
<evidence type="ECO:0000313" key="3">
    <source>
        <dbReference type="EMBL" id="SFR81780.1"/>
    </source>
</evidence>
<dbReference type="STRING" id="1166337.SAMN05192580_0761"/>
<dbReference type="InterPro" id="IPR010359">
    <property type="entry name" value="IrrE_HExxH"/>
</dbReference>
<dbReference type="PIRSF" id="PIRSF019251">
    <property type="entry name" value="Rv0465c"/>
    <property type="match status" value="1"/>
</dbReference>
<dbReference type="InterPro" id="IPR026281">
    <property type="entry name" value="HTH_RamB"/>
</dbReference>
<dbReference type="Proteomes" id="UP000198824">
    <property type="component" value="Unassembled WGS sequence"/>
</dbReference>
<comment type="similarity">
    <text evidence="1">Belongs to the short-chain fatty acyl-CoA assimilation regulator (ScfR) family.</text>
</comment>
<evidence type="ECO:0000256" key="1">
    <source>
        <dbReference type="ARBA" id="ARBA00007227"/>
    </source>
</evidence>
<accession>A0A1I6JTB4</accession>
<dbReference type="Gene3D" id="1.10.260.40">
    <property type="entry name" value="lambda repressor-like DNA-binding domains"/>
    <property type="match status" value="1"/>
</dbReference>
<keyword evidence="4" id="KW-1185">Reference proteome</keyword>
<organism evidence="3 4">
    <name type="scientific">Sphingomonas jatrophae</name>
    <dbReference type="NCBI Taxonomy" id="1166337"/>
    <lineage>
        <taxon>Bacteria</taxon>
        <taxon>Pseudomonadati</taxon>
        <taxon>Pseudomonadota</taxon>
        <taxon>Alphaproteobacteria</taxon>
        <taxon>Sphingomonadales</taxon>
        <taxon>Sphingomonadaceae</taxon>
        <taxon>Sphingomonas</taxon>
    </lineage>
</organism>
<dbReference type="SMART" id="SM00530">
    <property type="entry name" value="HTH_XRE"/>
    <property type="match status" value="1"/>
</dbReference>
<name>A0A1I6JTB4_9SPHN</name>
<evidence type="ECO:0000313" key="4">
    <source>
        <dbReference type="Proteomes" id="UP000198824"/>
    </source>
</evidence>
<sequence>MAQERAAYMGPRLRRLRRDLGLTQPGMAADLGVSVSYVSLLESNQRPLTADMLLRLARTYKVDLADFAGDGGAELAGRLQSVLKDPLFADIDLPALQAADVSTNFPGITEAFLRLHDAYRAEQQALADRRADPGASAGPADAVVEVRRFLAVKRNCFPALDEAAERIAEAVAQHDSVAAYLTVRHRLRVRPLPREVMAGMVRRHDPHSGTIFLDETLDRESRAFQLALQLAYLELAPALDQALGGAGPPASGNGRRLARRALANHAAAAILMPYAAFARAVEDKRYDVEALGRQFGTSFEQVAHRLTTLQKPGQERVPFFFLRVDPAGNISKRLDGAGFSFASHGGGCPLWSVHHVFRTPGEVVTQWFELPDGQRFFSIARTVVAGGGAHGAARLTRAVALGCAAEHASRLVYAAAPGQPAPTPIGIGCTLCQRDSCPARSLPPIGRQILPDDHHRRHAPFGFADVSA</sequence>